<dbReference type="AlphaFoldDB" id="E3MEY7"/>
<evidence type="ECO:0000313" key="4">
    <source>
        <dbReference type="EMBL" id="EFP00685.1"/>
    </source>
</evidence>
<feature type="region of interest" description="Disordered" evidence="1">
    <location>
        <begin position="71"/>
        <end position="105"/>
    </location>
</feature>
<accession>E3MEY7</accession>
<keyword evidence="2" id="KW-0732">Signal</keyword>
<feature type="signal peptide" evidence="2">
    <location>
        <begin position="1"/>
        <end position="20"/>
    </location>
</feature>
<dbReference type="Pfam" id="PF04155">
    <property type="entry name" value="Ground-like"/>
    <property type="match status" value="1"/>
</dbReference>
<dbReference type="InterPro" id="IPR007284">
    <property type="entry name" value="Ground-like_dom"/>
</dbReference>
<name>E3MEY7_CAERE</name>
<dbReference type="HOGENOM" id="CLU_726135_0_0_1"/>
<evidence type="ECO:0000256" key="1">
    <source>
        <dbReference type="SAM" id="MobiDB-lite"/>
    </source>
</evidence>
<dbReference type="FunCoup" id="E3MEY7">
    <property type="interactions" value="249"/>
</dbReference>
<reference evidence="4" key="1">
    <citation type="submission" date="2007-07" db="EMBL/GenBank/DDBJ databases">
        <title>PCAP assembly of the Caenorhabditis remanei genome.</title>
        <authorList>
            <consortium name="The Caenorhabditis remanei Sequencing Consortium"/>
            <person name="Wilson R.K."/>
        </authorList>
    </citation>
    <scope>NUCLEOTIDE SEQUENCE [LARGE SCALE GENOMIC DNA]</scope>
    <source>
        <strain evidence="4">PB4641</strain>
    </source>
</reference>
<dbReference type="OMA" id="KCNSQRL"/>
<sequence>MKSIVWVTVVATVTLHYSMATSDFGILKNDSIFDGGTQGNKAFLKTRLLENLNNFFPSINNEERLEMLTGSKSSSMEEKEDLEDARNQQELTGNSITEAPPSDYPTLIPFTTASDPEKELHLAAAPSSKVRSEGRITSEVKLDSIRDWRKRLYKAFKNRSKISRIIRKSPSEEVVEMNDISPTIMDKNRQIILSRTEPNWQSLSPGKHIQTYGRDPNGKLIPLFGLEPAPIYEERSEQKVIEPYPPREIRYAYRTSNRQPVVYVPAAPQTQNTIPVPVASYLVTANPSPQPIQLHILPPMPTASAPSPLQPQIIYQQTTQAPQLFSYSTFAPTSSIENQNINDCSNGQCRPESDDDKCNSQRLRTIIFNNIVSGDAESSKRAVQSAAEAETGLFFDAICGTGFFSYIAHTDEFCLASSGGVNCYVFAPVCQGTEEQRKKKSKLSKN</sequence>
<evidence type="ECO:0000259" key="3">
    <source>
        <dbReference type="Pfam" id="PF04155"/>
    </source>
</evidence>
<feature type="domain" description="Ground-like" evidence="3">
    <location>
        <begin position="355"/>
        <end position="426"/>
    </location>
</feature>
<proteinExistence type="predicted"/>
<dbReference type="EMBL" id="DS268440">
    <property type="protein sequence ID" value="EFP00685.1"/>
    <property type="molecule type" value="Genomic_DNA"/>
</dbReference>
<keyword evidence="5" id="KW-1185">Reference proteome</keyword>
<dbReference type="eggNOG" id="ENOG502SU9H">
    <property type="taxonomic scope" value="Eukaryota"/>
</dbReference>
<dbReference type="STRING" id="31234.E3MEY7"/>
<dbReference type="Proteomes" id="UP000008281">
    <property type="component" value="Unassembled WGS sequence"/>
</dbReference>
<protein>
    <submittedName>
        <fullName evidence="4">CRE-GRL-14 protein</fullName>
    </submittedName>
</protein>
<organism evidence="5">
    <name type="scientific">Caenorhabditis remanei</name>
    <name type="common">Caenorhabditis vulgaris</name>
    <dbReference type="NCBI Taxonomy" id="31234"/>
    <lineage>
        <taxon>Eukaryota</taxon>
        <taxon>Metazoa</taxon>
        <taxon>Ecdysozoa</taxon>
        <taxon>Nematoda</taxon>
        <taxon>Chromadorea</taxon>
        <taxon>Rhabditida</taxon>
        <taxon>Rhabditina</taxon>
        <taxon>Rhabditomorpha</taxon>
        <taxon>Rhabditoidea</taxon>
        <taxon>Rhabditidae</taxon>
        <taxon>Peloderinae</taxon>
        <taxon>Caenorhabditis</taxon>
    </lineage>
</organism>
<dbReference type="OrthoDB" id="5775991at2759"/>
<evidence type="ECO:0000256" key="2">
    <source>
        <dbReference type="SAM" id="SignalP"/>
    </source>
</evidence>
<feature type="chain" id="PRO_5003176742" evidence="2">
    <location>
        <begin position="21"/>
        <end position="446"/>
    </location>
</feature>
<feature type="compositionally biased region" description="Polar residues" evidence="1">
    <location>
        <begin position="88"/>
        <end position="97"/>
    </location>
</feature>
<evidence type="ECO:0000313" key="5">
    <source>
        <dbReference type="Proteomes" id="UP000008281"/>
    </source>
</evidence>
<dbReference type="InParanoid" id="E3MEY7"/>
<gene>
    <name evidence="4" type="primary">Cre-grl-14</name>
    <name evidence="4" type="ORF">CRE_21228</name>
</gene>